<dbReference type="RefSeq" id="WP_121735690.1">
    <property type="nucleotide sequence ID" value="NZ_QXXG01000003.1"/>
</dbReference>
<organism evidence="3 4">
    <name type="scientific">Parabacteroides distasonis</name>
    <dbReference type="NCBI Taxonomy" id="823"/>
    <lineage>
        <taxon>Bacteria</taxon>
        <taxon>Pseudomonadati</taxon>
        <taxon>Bacteroidota</taxon>
        <taxon>Bacteroidia</taxon>
        <taxon>Bacteroidales</taxon>
        <taxon>Tannerellaceae</taxon>
        <taxon>Parabacteroides</taxon>
    </lineage>
</organism>
<reference evidence="3 4" key="1">
    <citation type="submission" date="2018-09" db="EMBL/GenBank/DDBJ databases">
        <title>Murine metabolic-syndrome-specific gut microbial biobank.</title>
        <authorList>
            <person name="Liu C."/>
        </authorList>
    </citation>
    <scope>NUCLEOTIDE SEQUENCE [LARGE SCALE GENOMIC DNA]</scope>
    <source>
        <strain evidence="3 4">8-P5</strain>
    </source>
</reference>
<feature type="chain" id="PRO_5018252822" description="DUF3106 domain-containing protein" evidence="2">
    <location>
        <begin position="21"/>
        <end position="207"/>
    </location>
</feature>
<feature type="signal peptide" evidence="2">
    <location>
        <begin position="1"/>
        <end position="20"/>
    </location>
</feature>
<name>A0A3L7ZPQ6_PARDI</name>
<accession>A0A3L7ZPQ6</accession>
<feature type="region of interest" description="Disordered" evidence="1">
    <location>
        <begin position="164"/>
        <end position="207"/>
    </location>
</feature>
<evidence type="ECO:0000313" key="3">
    <source>
        <dbReference type="EMBL" id="RLT73885.1"/>
    </source>
</evidence>
<comment type="caution">
    <text evidence="3">The sequence shown here is derived from an EMBL/GenBank/DDBJ whole genome shotgun (WGS) entry which is preliminary data.</text>
</comment>
<dbReference type="OrthoDB" id="1093818at2"/>
<feature type="compositionally biased region" description="Basic and acidic residues" evidence="1">
    <location>
        <begin position="164"/>
        <end position="184"/>
    </location>
</feature>
<proteinExistence type="predicted"/>
<keyword evidence="2" id="KW-0732">Signal</keyword>
<dbReference type="AlphaFoldDB" id="A0A3L7ZPQ6"/>
<evidence type="ECO:0000256" key="1">
    <source>
        <dbReference type="SAM" id="MobiDB-lite"/>
    </source>
</evidence>
<dbReference type="Proteomes" id="UP000278164">
    <property type="component" value="Unassembled WGS sequence"/>
</dbReference>
<evidence type="ECO:0000313" key="4">
    <source>
        <dbReference type="Proteomes" id="UP000278164"/>
    </source>
</evidence>
<evidence type="ECO:0000256" key="2">
    <source>
        <dbReference type="SAM" id="SignalP"/>
    </source>
</evidence>
<gene>
    <name evidence="3" type="ORF">D7V78_07520</name>
</gene>
<evidence type="ECO:0008006" key="5">
    <source>
        <dbReference type="Google" id="ProtNLM"/>
    </source>
</evidence>
<sequence>MKRFSLLCVLAILCSLPAYSQFWISFGWNEPHCQNCLWMEQAMHLPARQAAEYHKIIHKYGQKIEKEARRDYRYWDRAARRIYDLRMERDRKIQRILTPAQFNLYVRFVREHPQRIHDYRGWYANPRYPDRRPSHDCRRYEDNYWNYRWGTIHHDNHWRNDRHDSDKHWDRDNHRHDYRKPDKPKPKKNKKDRDDRKERYYSNGRKA</sequence>
<feature type="compositionally biased region" description="Basic and acidic residues" evidence="1">
    <location>
        <begin position="191"/>
        <end position="200"/>
    </location>
</feature>
<dbReference type="EMBL" id="RAYI01000012">
    <property type="protein sequence ID" value="RLT73885.1"/>
    <property type="molecule type" value="Genomic_DNA"/>
</dbReference>
<protein>
    <recommendedName>
        <fullName evidence="5">DUF3106 domain-containing protein</fullName>
    </recommendedName>
</protein>